<sequence length="389" mass="43987">MKKIILLFIITLSAVTLSAQQKEGQSAQAGSNTTFVDNGFWDNWFIGAGAGANIYFGDKDVDATFWRRMTVTPNFQFGKWFNPYSGARIKLSGGTNIHTFNNDASLMTRNRYVSAELNYMLNVTDYLMPYNADRVYAFIPYIGVGWAYGWDYKKLPEYASNSNHVNSVTFDAGIINRFRFSPRVALDIELSGKLLKDDFDQRTGSKRGYDLLGTASASLVFTVGKKAVFTEAILRDQSEIDNLNNTINMQRADMARLAQRPVEQAEPTVVVKEVIREVQVSEEPVNNVVLFGINKVKVESHQEVNVYNVAKYLKENPDKKVRVIGYTDKETGTAVINEKLSRQRAQNVADVITGKYGINQDRVIVEWEGQTNPPFDVMEWNRAVILYIE</sequence>
<dbReference type="InterPro" id="IPR050330">
    <property type="entry name" value="Bact_OuterMem_StrucFunc"/>
</dbReference>
<organism evidence="4 5">
    <name type="scientific">Dysgonomonas mossii DSM 22836</name>
    <dbReference type="NCBI Taxonomy" id="742767"/>
    <lineage>
        <taxon>Bacteria</taxon>
        <taxon>Pseudomonadati</taxon>
        <taxon>Bacteroidota</taxon>
        <taxon>Bacteroidia</taxon>
        <taxon>Bacteroidales</taxon>
        <taxon>Dysgonomonadaceae</taxon>
        <taxon>Dysgonomonas</taxon>
    </lineage>
</organism>
<evidence type="ECO:0000259" key="3">
    <source>
        <dbReference type="PROSITE" id="PS51123"/>
    </source>
</evidence>
<keyword evidence="5" id="KW-1185">Reference proteome</keyword>
<dbReference type="SUPFAM" id="SSF56925">
    <property type="entry name" value="OMPA-like"/>
    <property type="match status" value="1"/>
</dbReference>
<dbReference type="AlphaFoldDB" id="F8X3S8"/>
<dbReference type="EMBL" id="ADLW01000016">
    <property type="protein sequence ID" value="EGK05217.1"/>
    <property type="molecule type" value="Genomic_DNA"/>
</dbReference>
<feature type="signal peptide" evidence="2">
    <location>
        <begin position="1"/>
        <end position="19"/>
    </location>
</feature>
<dbReference type="CDD" id="cd07185">
    <property type="entry name" value="OmpA_C-like"/>
    <property type="match status" value="1"/>
</dbReference>
<dbReference type="PANTHER" id="PTHR30329:SF21">
    <property type="entry name" value="LIPOPROTEIN YIAD-RELATED"/>
    <property type="match status" value="1"/>
</dbReference>
<dbReference type="STRING" id="742767.HMPREF9456_02887"/>
<gene>
    <name evidence="4" type="ORF">HMPREF9456_02887</name>
</gene>
<dbReference type="eggNOG" id="COG2885">
    <property type="taxonomic scope" value="Bacteria"/>
</dbReference>
<evidence type="ECO:0000256" key="2">
    <source>
        <dbReference type="SAM" id="SignalP"/>
    </source>
</evidence>
<reference evidence="4 5" key="1">
    <citation type="submission" date="2011-04" db="EMBL/GenBank/DDBJ databases">
        <title>The Genome Sequence of Dysgonomonas mossii DSM 22836.</title>
        <authorList>
            <consortium name="The Broad Institute Genome Sequencing Platform"/>
            <person name="Earl A."/>
            <person name="Ward D."/>
            <person name="Feldgarden M."/>
            <person name="Gevers D."/>
            <person name="Pudlo N."/>
            <person name="Martens E."/>
            <person name="Allen-Vercoe E."/>
            <person name="Young S.K."/>
            <person name="Zeng Q."/>
            <person name="Gargeya S."/>
            <person name="Fitzgerald M."/>
            <person name="Haas B."/>
            <person name="Abouelleil A."/>
            <person name="Alvarado L."/>
            <person name="Arachchi H.M."/>
            <person name="Berlin A."/>
            <person name="Brown A."/>
            <person name="Chapman S.B."/>
            <person name="Chen Z."/>
            <person name="Dunbar C."/>
            <person name="Freedman E."/>
            <person name="Gearin G."/>
            <person name="Gellesch M."/>
            <person name="Goldberg J."/>
            <person name="Griggs A."/>
            <person name="Gujja S."/>
            <person name="Heiman D."/>
            <person name="Howarth C."/>
            <person name="Larson L."/>
            <person name="Lui A."/>
            <person name="MacDonald P.J.P."/>
            <person name="Mehta T."/>
            <person name="Montmayeur A."/>
            <person name="Murphy C."/>
            <person name="Neiman D."/>
            <person name="Pearson M."/>
            <person name="Priest M."/>
            <person name="Roberts A."/>
            <person name="Saif S."/>
            <person name="Shea T."/>
            <person name="Shenoy N."/>
            <person name="Sisk P."/>
            <person name="Stolte C."/>
            <person name="Sykes S."/>
            <person name="Yandava C."/>
            <person name="Wortman J."/>
            <person name="Nusbaum C."/>
            <person name="Birren B."/>
        </authorList>
    </citation>
    <scope>NUCLEOTIDE SEQUENCE [LARGE SCALE GENOMIC DNA]</scope>
    <source>
        <strain evidence="4 5">DSM 22836</strain>
    </source>
</reference>
<dbReference type="Gene3D" id="3.30.1330.60">
    <property type="entry name" value="OmpA-like domain"/>
    <property type="match status" value="1"/>
</dbReference>
<proteinExistence type="predicted"/>
<dbReference type="PANTHER" id="PTHR30329">
    <property type="entry name" value="STATOR ELEMENT OF FLAGELLAR MOTOR COMPLEX"/>
    <property type="match status" value="1"/>
</dbReference>
<protein>
    <recommendedName>
        <fullName evidence="3">OmpA-like domain-containing protein</fullName>
    </recommendedName>
</protein>
<dbReference type="SUPFAM" id="SSF103088">
    <property type="entry name" value="OmpA-like"/>
    <property type="match status" value="1"/>
</dbReference>
<dbReference type="HOGENOM" id="CLU_058370_1_0_10"/>
<accession>F8X3S8</accession>
<dbReference type="GeneID" id="78083501"/>
<dbReference type="InterPro" id="IPR006665">
    <property type="entry name" value="OmpA-like"/>
</dbReference>
<dbReference type="RefSeq" id="WP_006844251.1">
    <property type="nucleotide sequence ID" value="NZ_AQWJ01000008.1"/>
</dbReference>
<feature type="domain" description="OmpA-like" evidence="3">
    <location>
        <begin position="278"/>
        <end position="389"/>
    </location>
</feature>
<evidence type="ECO:0000256" key="1">
    <source>
        <dbReference type="PROSITE-ProRule" id="PRU00473"/>
    </source>
</evidence>
<dbReference type="OrthoDB" id="1453138at2"/>
<evidence type="ECO:0000313" key="4">
    <source>
        <dbReference type="EMBL" id="EGK05217.1"/>
    </source>
</evidence>
<dbReference type="PROSITE" id="PS51123">
    <property type="entry name" value="OMPA_2"/>
    <property type="match status" value="1"/>
</dbReference>
<keyword evidence="1" id="KW-0472">Membrane</keyword>
<feature type="chain" id="PRO_5003386058" description="OmpA-like domain-containing protein" evidence="2">
    <location>
        <begin position="20"/>
        <end position="389"/>
    </location>
</feature>
<evidence type="ECO:0000313" key="5">
    <source>
        <dbReference type="Proteomes" id="UP000006420"/>
    </source>
</evidence>
<name>F8X3S8_9BACT</name>
<dbReference type="Pfam" id="PF00691">
    <property type="entry name" value="OmpA"/>
    <property type="match status" value="1"/>
</dbReference>
<dbReference type="GO" id="GO:0016020">
    <property type="term" value="C:membrane"/>
    <property type="evidence" value="ECO:0007669"/>
    <property type="project" value="UniProtKB-UniRule"/>
</dbReference>
<comment type="caution">
    <text evidence="4">The sequence shown here is derived from an EMBL/GenBank/DDBJ whole genome shotgun (WGS) entry which is preliminary data.</text>
</comment>
<dbReference type="InterPro" id="IPR036737">
    <property type="entry name" value="OmpA-like_sf"/>
</dbReference>
<keyword evidence="2" id="KW-0732">Signal</keyword>
<dbReference type="Proteomes" id="UP000006420">
    <property type="component" value="Unassembled WGS sequence"/>
</dbReference>
<dbReference type="InterPro" id="IPR011250">
    <property type="entry name" value="OMP/PagP_B-barrel"/>
</dbReference>